<evidence type="ECO:0000256" key="2">
    <source>
        <dbReference type="ARBA" id="ARBA00026101"/>
    </source>
</evidence>
<dbReference type="InterPro" id="IPR045049">
    <property type="entry name" value="Pcy1-like"/>
</dbReference>
<keyword evidence="5" id="KW-1185">Reference proteome</keyword>
<dbReference type="GO" id="GO:0031210">
    <property type="term" value="F:phosphatidylcholine binding"/>
    <property type="evidence" value="ECO:0007669"/>
    <property type="project" value="TreeGrafter"/>
</dbReference>
<dbReference type="Pfam" id="PF01467">
    <property type="entry name" value="CTP_transf_like"/>
    <property type="match status" value="1"/>
</dbReference>
<evidence type="ECO:0000256" key="1">
    <source>
        <dbReference type="ARBA" id="ARBA00025706"/>
    </source>
</evidence>
<dbReference type="NCBIfam" id="TIGR00125">
    <property type="entry name" value="cyt_tran_rel"/>
    <property type="match status" value="1"/>
</dbReference>
<dbReference type="Proteomes" id="UP000659654">
    <property type="component" value="Unassembled WGS sequence"/>
</dbReference>
<evidence type="ECO:0000313" key="5">
    <source>
        <dbReference type="Proteomes" id="UP000659654"/>
    </source>
</evidence>
<dbReference type="EMBL" id="CAJFCV020000005">
    <property type="protein sequence ID" value="CAG9120958.1"/>
    <property type="molecule type" value="Genomic_DNA"/>
</dbReference>
<comment type="pathway">
    <text evidence="1">Phospholipid metabolism; phosphatidylcholine biosynthesis; phosphatidylcholine from phosphocholine: step 1/2.</text>
</comment>
<comment type="caution">
    <text evidence="4">The sequence shown here is derived from an EMBL/GenBank/DDBJ whole genome shotgun (WGS) entry which is preliminary data.</text>
</comment>
<dbReference type="EMBL" id="CAJFDI010000005">
    <property type="protein sequence ID" value="CAD5230084.1"/>
    <property type="molecule type" value="Genomic_DNA"/>
</dbReference>
<dbReference type="OrthoDB" id="17102at2759"/>
<organism evidence="4 5">
    <name type="scientific">Bursaphelenchus xylophilus</name>
    <name type="common">Pinewood nematode worm</name>
    <name type="synonym">Aphelenchoides xylophilus</name>
    <dbReference type="NCBI Taxonomy" id="6326"/>
    <lineage>
        <taxon>Eukaryota</taxon>
        <taxon>Metazoa</taxon>
        <taxon>Ecdysozoa</taxon>
        <taxon>Nematoda</taxon>
        <taxon>Chromadorea</taxon>
        <taxon>Rhabditida</taxon>
        <taxon>Tylenchina</taxon>
        <taxon>Tylenchomorpha</taxon>
        <taxon>Aphelenchoidea</taxon>
        <taxon>Aphelenchoididae</taxon>
        <taxon>Bursaphelenchus</taxon>
    </lineage>
</organism>
<feature type="domain" description="Cytidyltransferase-like" evidence="3">
    <location>
        <begin position="92"/>
        <end position="221"/>
    </location>
</feature>
<accession>A0A7I8XN63</accession>
<dbReference type="InterPro" id="IPR004821">
    <property type="entry name" value="Cyt_trans-like"/>
</dbReference>
<evidence type="ECO:0000259" key="3">
    <source>
        <dbReference type="Pfam" id="PF01467"/>
    </source>
</evidence>
<dbReference type="Gene3D" id="3.40.50.620">
    <property type="entry name" value="HUPs"/>
    <property type="match status" value="1"/>
</dbReference>
<dbReference type="AlphaFoldDB" id="A0A7I8XN63"/>
<name>A0A7I8XN63_BURXY</name>
<dbReference type="InterPro" id="IPR014729">
    <property type="entry name" value="Rossmann-like_a/b/a_fold"/>
</dbReference>
<dbReference type="Proteomes" id="UP000582659">
    <property type="component" value="Unassembled WGS sequence"/>
</dbReference>
<proteinExistence type="predicted"/>
<dbReference type="PANTHER" id="PTHR10739">
    <property type="entry name" value="CYTIDYLYLTRANSFERASE"/>
    <property type="match status" value="1"/>
</dbReference>
<dbReference type="UniPathway" id="UPA00753">
    <property type="reaction ID" value="UER00739"/>
</dbReference>
<gene>
    <name evidence="4" type="ORF">BXYJ_LOCUS10810</name>
</gene>
<reference evidence="4" key="1">
    <citation type="submission" date="2020-09" db="EMBL/GenBank/DDBJ databases">
        <authorList>
            <person name="Kikuchi T."/>
        </authorList>
    </citation>
    <scope>NUCLEOTIDE SEQUENCE</scope>
    <source>
        <strain evidence="4">Ka4C1</strain>
    </source>
</reference>
<evidence type="ECO:0000313" key="4">
    <source>
        <dbReference type="EMBL" id="CAD5230084.1"/>
    </source>
</evidence>
<dbReference type="PANTHER" id="PTHR10739:SF13">
    <property type="entry name" value="CHOLINE-PHOSPHATE CYTIDYLYLTRANSFERASE"/>
    <property type="match status" value="1"/>
</dbReference>
<sequence>MRLRHCAHYFPDRSIDKMSPNKTNVLDHDDIAEAKRKSRGWDSELKLGNCILSSSEEARRRIRACGDDWEPRTLSEIYEKGHDLSGPVVRILADGIYDFFHWGHANQFSQIKQLIPNSYLIVGVCRDEDTRNNKRQTVFTEEERVLTVMNCRYVDEVYKGFPYSSSFEIMRELRVDLMAHDCIPYGIGQQTSDCYAPFKAADRFLETQRYPGVSTTDLINRIIERYDQYKQGKRSSA</sequence>
<dbReference type="SMR" id="A0A7I8XN63"/>
<dbReference type="GO" id="GO:0004105">
    <property type="term" value="F:choline-phosphate cytidylyltransferase activity"/>
    <property type="evidence" value="ECO:0007669"/>
    <property type="project" value="UniProtKB-EC"/>
</dbReference>
<dbReference type="EC" id="2.7.7.15" evidence="2"/>
<protein>
    <recommendedName>
        <fullName evidence="2">choline-phosphate cytidylyltransferase</fullName>
        <ecNumber evidence="2">2.7.7.15</ecNumber>
    </recommendedName>
</protein>
<dbReference type="SUPFAM" id="SSF52374">
    <property type="entry name" value="Nucleotidylyl transferase"/>
    <property type="match status" value="1"/>
</dbReference>